<evidence type="ECO:0000259" key="5">
    <source>
        <dbReference type="PROSITE" id="PS50111"/>
    </source>
</evidence>
<protein>
    <submittedName>
        <fullName evidence="7">HAMP domain-containing protein</fullName>
    </submittedName>
</protein>
<dbReference type="GO" id="GO:0016020">
    <property type="term" value="C:membrane"/>
    <property type="evidence" value="ECO:0007669"/>
    <property type="project" value="InterPro"/>
</dbReference>
<evidence type="ECO:0000259" key="6">
    <source>
        <dbReference type="PROSITE" id="PS50885"/>
    </source>
</evidence>
<dbReference type="GO" id="GO:0007165">
    <property type="term" value="P:signal transduction"/>
    <property type="evidence" value="ECO:0007669"/>
    <property type="project" value="UniProtKB-KW"/>
</dbReference>
<dbReference type="CDD" id="cd06225">
    <property type="entry name" value="HAMP"/>
    <property type="match status" value="1"/>
</dbReference>
<dbReference type="InterPro" id="IPR004089">
    <property type="entry name" value="MCPsignal_dom"/>
</dbReference>
<organism evidence="7 8">
    <name type="scientific">Treponema peruense</name>
    <dbReference type="NCBI Taxonomy" id="2787628"/>
    <lineage>
        <taxon>Bacteria</taxon>
        <taxon>Pseudomonadati</taxon>
        <taxon>Spirochaetota</taxon>
        <taxon>Spirochaetia</taxon>
        <taxon>Spirochaetales</taxon>
        <taxon>Treponemataceae</taxon>
        <taxon>Treponema</taxon>
    </lineage>
</organism>
<dbReference type="Pfam" id="PF00672">
    <property type="entry name" value="HAMP"/>
    <property type="match status" value="1"/>
</dbReference>
<feature type="domain" description="Methyl-accepting transducer" evidence="5">
    <location>
        <begin position="444"/>
        <end position="666"/>
    </location>
</feature>
<dbReference type="Gene3D" id="1.10.287.950">
    <property type="entry name" value="Methyl-accepting chemotaxis protein"/>
    <property type="match status" value="1"/>
</dbReference>
<evidence type="ECO:0000256" key="3">
    <source>
        <dbReference type="PROSITE-ProRule" id="PRU00284"/>
    </source>
</evidence>
<feature type="domain" description="HAMP" evidence="6">
    <location>
        <begin position="343"/>
        <end position="397"/>
    </location>
</feature>
<feature type="transmembrane region" description="Helical" evidence="4">
    <location>
        <begin position="323"/>
        <end position="341"/>
    </location>
</feature>
<dbReference type="Gene3D" id="3.30.450.20">
    <property type="entry name" value="PAS domain"/>
    <property type="match status" value="1"/>
</dbReference>
<comment type="similarity">
    <text evidence="2">Belongs to the methyl-accepting chemotaxis (MCP) protein family.</text>
</comment>
<accession>A0A7T3V563</accession>
<keyword evidence="1 3" id="KW-0807">Transducer</keyword>
<dbReference type="Proteomes" id="UP000595224">
    <property type="component" value="Chromosome"/>
</dbReference>
<proteinExistence type="inferred from homology"/>
<dbReference type="PROSITE" id="PS50885">
    <property type="entry name" value="HAMP"/>
    <property type="match status" value="1"/>
</dbReference>
<reference evidence="7 8" key="1">
    <citation type="submission" date="2020-11" db="EMBL/GenBank/DDBJ databases">
        <title>Treponema Peruensis nv. sp., first commensal Treponema isolated from human feces.</title>
        <authorList>
            <person name="Belkhou C."/>
            <person name="Raes J."/>
        </authorList>
    </citation>
    <scope>NUCLEOTIDE SEQUENCE [LARGE SCALE GENOMIC DNA]</scope>
    <source>
        <strain evidence="7 8">RCC2812</strain>
    </source>
</reference>
<gene>
    <name evidence="7" type="ORF">IWA51_01390</name>
</gene>
<evidence type="ECO:0000313" key="7">
    <source>
        <dbReference type="EMBL" id="QQA01302.1"/>
    </source>
</evidence>
<dbReference type="Pfam" id="PF00015">
    <property type="entry name" value="MCPsignal"/>
    <property type="match status" value="1"/>
</dbReference>
<evidence type="ECO:0000256" key="4">
    <source>
        <dbReference type="SAM" id="Phobius"/>
    </source>
</evidence>
<sequence length="730" mass="78979">MKLKKKLAVGFLGVSLIPFAVGMFLLYKNINSAIYATGTSSVAKYTSSFANELSRYFDGWRNSASLLSRIPVVKGKNWQELKPILTKAASAHSDISGFFIANTDGSFLYTGAQGNPAQNFLITKNDSDPLSQPKNVSSHDYFKRLVKDNIINREMTLVSELFIAFFDGSKMFIVGSTIMDGDDNVNGILGIAVTTRQLESFYSNMLSDFKESFGNEAELIITESGGTVMTRYAYDTAVSKYKDSALSDKGLVLRTSLPSEIDAAMTKLSSPESSVVEGGEKFRYKNKDYFMTRSSVEGTDYNVYLLVPQKKIFSVAYTLRQRALLLGIIIALVAVAAAFVLGRLMSKSLVKTSFAIRDISEGEGDLTRRLTAKSHDEIGDIARFFNTFMDSLHGMILSLRNESEKMSDVSKDLENRTGEIKLSMQKISSSVEDLKFQSQEQSAASEETAGTIEQISKNIGLLTGRIEEEIQAISKSSAAVNQMVSNISSITATLGKAEESVSTLEQVSLVGKSGIQKVQKIVGEVSGQSSHLLETNKLINAIASQTNLLAMNAAIEAAHAGEAGKGFSVVADEIRKLAENSSAQSKVIAEELKSVVKNIKAIVDASAGAEHAFDDVTAHIGGTKEIVGQIGFAMREQSEGSKQIIDALEEMQNATVEIRDGSVEMKEGTTTIITEMKKLTSVSAQVLDNSNAISSAVSDIGKAMDVIGEDSSENNRGVELLNSLTGKFKL</sequence>
<dbReference type="KEGG" id="tper:IWA51_01390"/>
<evidence type="ECO:0000256" key="1">
    <source>
        <dbReference type="ARBA" id="ARBA00023224"/>
    </source>
</evidence>
<dbReference type="EMBL" id="CP064936">
    <property type="protein sequence ID" value="QQA01302.1"/>
    <property type="molecule type" value="Genomic_DNA"/>
</dbReference>
<dbReference type="InterPro" id="IPR003660">
    <property type="entry name" value="HAMP_dom"/>
</dbReference>
<dbReference type="SMART" id="SM00283">
    <property type="entry name" value="MA"/>
    <property type="match status" value="1"/>
</dbReference>
<keyword evidence="4" id="KW-0812">Transmembrane</keyword>
<keyword evidence="4" id="KW-1133">Transmembrane helix</keyword>
<dbReference type="SUPFAM" id="SSF58104">
    <property type="entry name" value="Methyl-accepting chemotaxis protein (MCP) signaling domain"/>
    <property type="match status" value="1"/>
</dbReference>
<dbReference type="PROSITE" id="PS50111">
    <property type="entry name" value="CHEMOTAXIS_TRANSDUC_2"/>
    <property type="match status" value="1"/>
</dbReference>
<dbReference type="RefSeq" id="WP_198442875.1">
    <property type="nucleotide sequence ID" value="NZ_CBCSHE010000013.1"/>
</dbReference>
<keyword evidence="8" id="KW-1185">Reference proteome</keyword>
<evidence type="ECO:0000256" key="2">
    <source>
        <dbReference type="ARBA" id="ARBA00029447"/>
    </source>
</evidence>
<keyword evidence="4" id="KW-0472">Membrane</keyword>
<dbReference type="PANTHER" id="PTHR32089:SF112">
    <property type="entry name" value="LYSOZYME-LIKE PROTEIN-RELATED"/>
    <property type="match status" value="1"/>
</dbReference>
<dbReference type="Gene3D" id="1.10.8.500">
    <property type="entry name" value="HAMP domain in histidine kinase"/>
    <property type="match status" value="1"/>
</dbReference>
<dbReference type="SMART" id="SM00304">
    <property type="entry name" value="HAMP"/>
    <property type="match status" value="1"/>
</dbReference>
<name>A0A7T3V563_9SPIR</name>
<dbReference type="PANTHER" id="PTHR32089">
    <property type="entry name" value="METHYL-ACCEPTING CHEMOTAXIS PROTEIN MCPB"/>
    <property type="match status" value="1"/>
</dbReference>
<feature type="transmembrane region" description="Helical" evidence="4">
    <location>
        <begin position="7"/>
        <end position="27"/>
    </location>
</feature>
<evidence type="ECO:0000313" key="8">
    <source>
        <dbReference type="Proteomes" id="UP000595224"/>
    </source>
</evidence>
<dbReference type="AlphaFoldDB" id="A0A7T3V563"/>